<accession>A0A523QIV5</accession>
<gene>
    <name evidence="2" type="ORF">E3J95_04140</name>
</gene>
<evidence type="ECO:0000259" key="1">
    <source>
        <dbReference type="Pfam" id="PF07969"/>
    </source>
</evidence>
<dbReference type="PANTHER" id="PTHR22642:SF2">
    <property type="entry name" value="PROTEIN LONG AFTER FAR-RED 3"/>
    <property type="match status" value="1"/>
</dbReference>
<comment type="caution">
    <text evidence="2">The sequence shown here is derived from an EMBL/GenBank/DDBJ whole genome shotgun (WGS) entry which is preliminary data.</text>
</comment>
<dbReference type="Gene3D" id="2.30.40.10">
    <property type="entry name" value="Urease, subunit C, domain 1"/>
    <property type="match status" value="1"/>
</dbReference>
<evidence type="ECO:0000313" key="2">
    <source>
        <dbReference type="EMBL" id="TES85550.1"/>
    </source>
</evidence>
<dbReference type="InterPro" id="IPR032466">
    <property type="entry name" value="Metal_Hydrolase"/>
</dbReference>
<feature type="domain" description="Amidohydrolase 3" evidence="1">
    <location>
        <begin position="7"/>
        <end position="340"/>
    </location>
</feature>
<name>A0A523QIV5_UNCAE</name>
<proteinExistence type="predicted"/>
<dbReference type="SUPFAM" id="SSF51338">
    <property type="entry name" value="Composite domain of metallo-dependent hydrolases"/>
    <property type="match status" value="1"/>
</dbReference>
<protein>
    <recommendedName>
        <fullName evidence="1">Amidohydrolase 3 domain-containing protein</fullName>
    </recommendedName>
</protein>
<dbReference type="Gene3D" id="3.20.20.140">
    <property type="entry name" value="Metal-dependent hydrolases"/>
    <property type="match status" value="1"/>
</dbReference>
<reference evidence="2 3" key="1">
    <citation type="submission" date="2019-03" db="EMBL/GenBank/DDBJ databases">
        <title>Metabolic potential of uncultured bacteria and archaea associated with petroleum seepage in deep-sea sediments.</title>
        <authorList>
            <person name="Dong X."/>
            <person name="Hubert C."/>
        </authorList>
    </citation>
    <scope>NUCLEOTIDE SEQUENCE [LARGE SCALE GENOMIC DNA]</scope>
    <source>
        <strain evidence="2">E44_bin92</strain>
    </source>
</reference>
<dbReference type="AlphaFoldDB" id="A0A523QIV5"/>
<dbReference type="InterPro" id="IPR013108">
    <property type="entry name" value="Amidohydro_3"/>
</dbReference>
<dbReference type="EMBL" id="SOKU01000200">
    <property type="protein sequence ID" value="TES85550.1"/>
    <property type="molecule type" value="Genomic_DNA"/>
</dbReference>
<dbReference type="GO" id="GO:0016810">
    <property type="term" value="F:hydrolase activity, acting on carbon-nitrogen (but not peptide) bonds"/>
    <property type="evidence" value="ECO:0007669"/>
    <property type="project" value="InterPro"/>
</dbReference>
<dbReference type="PANTHER" id="PTHR22642">
    <property type="entry name" value="IMIDAZOLONEPROPIONASE"/>
    <property type="match status" value="1"/>
</dbReference>
<organism evidence="2 3">
    <name type="scientific">Aerophobetes bacterium</name>
    <dbReference type="NCBI Taxonomy" id="2030807"/>
    <lineage>
        <taxon>Bacteria</taxon>
        <taxon>Candidatus Aerophobota</taxon>
    </lineage>
</organism>
<dbReference type="Proteomes" id="UP000320781">
    <property type="component" value="Unassembled WGS sequence"/>
</dbReference>
<evidence type="ECO:0000313" key="3">
    <source>
        <dbReference type="Proteomes" id="UP000320781"/>
    </source>
</evidence>
<dbReference type="SUPFAM" id="SSF51556">
    <property type="entry name" value="Metallo-dependent hydrolases"/>
    <property type="match status" value="1"/>
</dbReference>
<sequence>MLPYLGIKKQKEVIRAITRKFSAAGITSVCDGWCYPEDFRIFQEIKETGDLTVRICGMVKVDAGVKPLKECLADIAGWGPYTGFGDHMLKIGGIKLVLDGGIGGKTALTRTPYADDSANFGLQVIPTSELIEICKLAARNNWQVGVHCCGGRAIDLTLEAYQEAHAEKSIKNRRWVLIHAYEPNERTFAACRRLGIVVAAQPVFMHLMGHSFLSGWGRKRASCACPLKGWLSQKIHIGGGSDSPMTTYEPLVGIWAAVNRRAELTGEQLGGEQCIPVREALRMFTRESAYLAFDEDTKGSIEPGKLADLVVLGEDILSIPKMNIKDVPILMTVMDGRIVYEEKAVL</sequence>
<dbReference type="InterPro" id="IPR011059">
    <property type="entry name" value="Metal-dep_hydrolase_composite"/>
</dbReference>
<dbReference type="Pfam" id="PF07969">
    <property type="entry name" value="Amidohydro_3"/>
    <property type="match status" value="1"/>
</dbReference>